<dbReference type="InterPro" id="IPR001478">
    <property type="entry name" value="PDZ"/>
</dbReference>
<keyword evidence="2" id="KW-0812">Transmembrane</keyword>
<feature type="region of interest" description="Disordered" evidence="1">
    <location>
        <begin position="253"/>
        <end position="279"/>
    </location>
</feature>
<evidence type="ECO:0000313" key="5">
    <source>
        <dbReference type="Proteomes" id="UP001642464"/>
    </source>
</evidence>
<evidence type="ECO:0000313" key="4">
    <source>
        <dbReference type="EMBL" id="CAK9056283.1"/>
    </source>
</evidence>
<evidence type="ECO:0000256" key="2">
    <source>
        <dbReference type="SAM" id="Phobius"/>
    </source>
</evidence>
<name>A0ABP0MYN8_9DINO</name>
<keyword evidence="2" id="KW-1133">Transmembrane helix</keyword>
<feature type="region of interest" description="Disordered" evidence="1">
    <location>
        <begin position="144"/>
        <end position="171"/>
    </location>
</feature>
<dbReference type="PANTHER" id="PTHR43941:SF1">
    <property type="entry name" value="STRUCTURAL MAINTENANCE OF CHROMOSOMES PROTEIN 2"/>
    <property type="match status" value="1"/>
</dbReference>
<proteinExistence type="predicted"/>
<dbReference type="EMBL" id="CAXAMM010025002">
    <property type="protein sequence ID" value="CAK9056283.1"/>
    <property type="molecule type" value="Genomic_DNA"/>
</dbReference>
<accession>A0ABP0MYN8</accession>
<feature type="transmembrane region" description="Helical" evidence="2">
    <location>
        <begin position="492"/>
        <end position="513"/>
    </location>
</feature>
<dbReference type="PANTHER" id="PTHR43941">
    <property type="entry name" value="STRUCTURAL MAINTENANCE OF CHROMOSOMES PROTEIN 2"/>
    <property type="match status" value="1"/>
</dbReference>
<protein>
    <submittedName>
        <fullName evidence="4">Reticulocyte-binding protein 2 homolog a</fullName>
    </submittedName>
</protein>
<keyword evidence="5" id="KW-1185">Reference proteome</keyword>
<feature type="domain" description="PDZ" evidence="3">
    <location>
        <begin position="41"/>
        <end position="95"/>
    </location>
</feature>
<gene>
    <name evidence="4" type="ORF">SCF082_LOCUS30342</name>
</gene>
<comment type="caution">
    <text evidence="4">The sequence shown here is derived from an EMBL/GenBank/DDBJ whole genome shotgun (WGS) entry which is preliminary data.</text>
</comment>
<organism evidence="4 5">
    <name type="scientific">Durusdinium trenchii</name>
    <dbReference type="NCBI Taxonomy" id="1381693"/>
    <lineage>
        <taxon>Eukaryota</taxon>
        <taxon>Sar</taxon>
        <taxon>Alveolata</taxon>
        <taxon>Dinophyceae</taxon>
        <taxon>Suessiales</taxon>
        <taxon>Symbiodiniaceae</taxon>
        <taxon>Durusdinium</taxon>
    </lineage>
</organism>
<evidence type="ECO:0000256" key="1">
    <source>
        <dbReference type="SAM" id="MobiDB-lite"/>
    </source>
</evidence>
<dbReference type="InterPro" id="IPR036034">
    <property type="entry name" value="PDZ_sf"/>
</dbReference>
<keyword evidence="2" id="KW-0472">Membrane</keyword>
<sequence length="548" mass="59536">MAWIKSKADQLAQAAHQQVSAVQQSASKLAGDVLDSVRGPEADVRKAQGDFEFREGPLGFTLEGNLVVAVEPHAQAERLGVAIGDRLVRVDGYEVPPCETGGFEEQRARGMIAKWLKELRGFLGARWEMPRPGVLTFELVEVDGESGEGPASGSARSERAKTGAGGPAGATGAAAVLQAELQRIQEERKKLTLELQDAQEERGALAAELEQLRQRGTQSAKRIGELEEQLQSLRAQNKELLGADEELAKLRQATQATEEAHQGALEAAESRAKRAEQGLSSAQEELQVLTSQLKAAEAAAEGCRVQLEPLEKEMRGFREAHEAELELLREEQERRIEAHALEVKDWAQRLEQQQQQAEEELSQQQKELQRSQEMLIEAQANAEAACVEARAARMEAASAGAGDPEKASSTSETFEVQGLQKRIDLLENRCATLQRRLQSQEPLSPSSTLRPTWELRLAEATGPHVAAVVVAAHRLLLGLLKGFLERLLRSEAWLWVFYAHLLVLYALAASSSVQAGADAGRRAIDSLNAQLNAAGVGGTPARSPLRGG</sequence>
<dbReference type="PROSITE" id="PS50106">
    <property type="entry name" value="PDZ"/>
    <property type="match status" value="1"/>
</dbReference>
<dbReference type="SUPFAM" id="SSF50156">
    <property type="entry name" value="PDZ domain-like"/>
    <property type="match status" value="1"/>
</dbReference>
<reference evidence="4 5" key="1">
    <citation type="submission" date="2024-02" db="EMBL/GenBank/DDBJ databases">
        <authorList>
            <person name="Chen Y."/>
            <person name="Shah S."/>
            <person name="Dougan E. K."/>
            <person name="Thang M."/>
            <person name="Chan C."/>
        </authorList>
    </citation>
    <scope>NUCLEOTIDE SEQUENCE [LARGE SCALE GENOMIC DNA]</scope>
</reference>
<evidence type="ECO:0000259" key="3">
    <source>
        <dbReference type="PROSITE" id="PS50106"/>
    </source>
</evidence>
<dbReference type="Proteomes" id="UP001642464">
    <property type="component" value="Unassembled WGS sequence"/>
</dbReference>